<evidence type="ECO:0000313" key="2">
    <source>
        <dbReference type="EMBL" id="CAG7657266.1"/>
    </source>
</evidence>
<gene>
    <name evidence="2" type="ORF">PAECIP111802_06674</name>
</gene>
<dbReference type="Proteomes" id="UP000730618">
    <property type="component" value="Unassembled WGS sequence"/>
</dbReference>
<keyword evidence="3" id="KW-1185">Reference proteome</keyword>
<evidence type="ECO:0000256" key="1">
    <source>
        <dbReference type="SAM" id="MobiDB-lite"/>
    </source>
</evidence>
<sequence>MSGKQASKALKRSYEQVTANRYDISDYKSENETSRGLAETHEQMSDAYVAGTNEANGATKAGEQSSALVIPAYVFDEETQE</sequence>
<comment type="caution">
    <text evidence="2">The sequence shown here is derived from an EMBL/GenBank/DDBJ whole genome shotgun (WGS) entry which is preliminary data.</text>
</comment>
<feature type="region of interest" description="Disordered" evidence="1">
    <location>
        <begin position="25"/>
        <end position="63"/>
    </location>
</feature>
<dbReference type="Pfam" id="PF13217">
    <property type="entry name" value="DUF4025"/>
    <property type="match status" value="1"/>
</dbReference>
<accession>A0ABN7TYI4</accession>
<protein>
    <recommendedName>
        <fullName evidence="4">DUF4025 domain-containing protein</fullName>
    </recommendedName>
</protein>
<proteinExistence type="predicted"/>
<organism evidence="2 3">
    <name type="scientific">Paenibacillus allorhizosphaerae</name>
    <dbReference type="NCBI Taxonomy" id="2849866"/>
    <lineage>
        <taxon>Bacteria</taxon>
        <taxon>Bacillati</taxon>
        <taxon>Bacillota</taxon>
        <taxon>Bacilli</taxon>
        <taxon>Bacillales</taxon>
        <taxon>Paenibacillaceae</taxon>
        <taxon>Paenibacillus</taxon>
    </lineage>
</organism>
<evidence type="ECO:0000313" key="3">
    <source>
        <dbReference type="Proteomes" id="UP000730618"/>
    </source>
</evidence>
<dbReference type="EMBL" id="CAJVCE010000034">
    <property type="protein sequence ID" value="CAG7657266.1"/>
    <property type="molecule type" value="Genomic_DNA"/>
</dbReference>
<name>A0ABN7TYI4_9BACL</name>
<feature type="compositionally biased region" description="Basic and acidic residues" evidence="1">
    <location>
        <begin position="25"/>
        <end position="44"/>
    </location>
</feature>
<dbReference type="RefSeq" id="WP_218102850.1">
    <property type="nucleotide sequence ID" value="NZ_CAJVCE010000034.1"/>
</dbReference>
<evidence type="ECO:0008006" key="4">
    <source>
        <dbReference type="Google" id="ProtNLM"/>
    </source>
</evidence>
<reference evidence="2 3" key="1">
    <citation type="submission" date="2021-06" db="EMBL/GenBank/DDBJ databases">
        <authorList>
            <person name="Criscuolo A."/>
        </authorList>
    </citation>
    <scope>NUCLEOTIDE SEQUENCE [LARGE SCALE GENOMIC DNA]</scope>
    <source>
        <strain evidence="3">CIP 111802</strain>
    </source>
</reference>
<dbReference type="InterPro" id="IPR025100">
    <property type="entry name" value="DUF4025"/>
</dbReference>